<dbReference type="SUPFAM" id="SSF49464">
    <property type="entry name" value="Carboxypeptidase regulatory domain-like"/>
    <property type="match status" value="1"/>
</dbReference>
<dbReference type="Gene3D" id="2.60.40.1120">
    <property type="entry name" value="Carboxypeptidase-like, regulatory domain"/>
    <property type="match status" value="1"/>
</dbReference>
<evidence type="ECO:0000313" key="2">
    <source>
        <dbReference type="EMBL" id="WGS64936.1"/>
    </source>
</evidence>
<gene>
    <name evidence="2" type="ORF">JRV97_11365</name>
</gene>
<reference evidence="2 3" key="1">
    <citation type="submission" date="2021-02" db="EMBL/GenBank/DDBJ databases">
        <title>Characterization of Marinitoga sp. nov. str. BP5-C20A.</title>
        <authorList>
            <person name="Erauso G."/>
            <person name="Postec A."/>
        </authorList>
    </citation>
    <scope>NUCLEOTIDE SEQUENCE [LARGE SCALE GENOMIC DNA]</scope>
    <source>
        <strain evidence="2 3">BP5-C20A</strain>
    </source>
</reference>
<protein>
    <submittedName>
        <fullName evidence="2">DUF4382 domain-containing protein</fullName>
    </submittedName>
</protein>
<keyword evidence="3" id="KW-1185">Reference proteome</keyword>
<dbReference type="InterPro" id="IPR025491">
    <property type="entry name" value="DUF4382"/>
</dbReference>
<name>A0ABY8PQP7_9BACT</name>
<feature type="domain" description="DUF4382" evidence="1">
    <location>
        <begin position="36"/>
        <end position="172"/>
    </location>
</feature>
<evidence type="ECO:0000259" key="1">
    <source>
        <dbReference type="Pfam" id="PF14321"/>
    </source>
</evidence>
<dbReference type="PROSITE" id="PS51257">
    <property type="entry name" value="PROKAR_LIPOPROTEIN"/>
    <property type="match status" value="1"/>
</dbReference>
<proteinExistence type="predicted"/>
<dbReference type="InterPro" id="IPR008969">
    <property type="entry name" value="CarboxyPept-like_regulatory"/>
</dbReference>
<dbReference type="Proteomes" id="UP001232493">
    <property type="component" value="Chromosome"/>
</dbReference>
<dbReference type="RefSeq" id="WP_280998991.1">
    <property type="nucleotide sequence ID" value="NZ_CP069362.1"/>
</dbReference>
<sequence>MSKKRIFFISFLLLILSFSLVGCFSEKVPSATKNVSLDVLLTDRPVSDIDELHVFIKDIYFTYELNGESFESTPVTINKDYDILSLAGTEVTLFSLDIPEGSELGTIHMDVEQEATVIITNNNYTATVAANGKLVIPNAGIDVNADGELVIDFDAASSLKQIGNTNNYKLIPVLKPSFRRKNSTDIFAIKGKVLDVSENPVSKAIITLSATITNEPTIIRVSLTNKDGEFYLGKHENGKYDINLYTNVILPEDGEINFDSLASDYSTTLYINSEDVNITINLNQ</sequence>
<accession>A0ABY8PQP7</accession>
<organism evidence="2 3">
    <name type="scientific">Marinitoga aeolica</name>
    <dbReference type="NCBI Taxonomy" id="2809031"/>
    <lineage>
        <taxon>Bacteria</taxon>
        <taxon>Thermotogati</taxon>
        <taxon>Thermotogota</taxon>
        <taxon>Thermotogae</taxon>
        <taxon>Petrotogales</taxon>
        <taxon>Petrotogaceae</taxon>
        <taxon>Marinitoga</taxon>
    </lineage>
</organism>
<dbReference type="Pfam" id="PF14321">
    <property type="entry name" value="DUF4382"/>
    <property type="match status" value="1"/>
</dbReference>
<evidence type="ECO:0000313" key="3">
    <source>
        <dbReference type="Proteomes" id="UP001232493"/>
    </source>
</evidence>
<dbReference type="EMBL" id="CP069362">
    <property type="protein sequence ID" value="WGS64936.1"/>
    <property type="molecule type" value="Genomic_DNA"/>
</dbReference>